<name>A0ABY6HWQ5_9ARCH</name>
<reference evidence="1" key="1">
    <citation type="submission" date="2022-09" db="EMBL/GenBank/DDBJ databases">
        <title>Actin cytoskeleton and complex cell architecture in an #Asgard archaeon.</title>
        <authorList>
            <person name="Ponce Toledo R.I."/>
            <person name="Schleper C."/>
            <person name="Rodrigues Oliveira T."/>
            <person name="Wollweber F."/>
            <person name="Xu J."/>
            <person name="Rittmann S."/>
            <person name="Klingl A."/>
            <person name="Pilhofer M."/>
        </authorList>
    </citation>
    <scope>NUCLEOTIDE SEQUENCE</scope>
    <source>
        <strain evidence="1">B-35</strain>
    </source>
</reference>
<dbReference type="Proteomes" id="UP001208689">
    <property type="component" value="Chromosome"/>
</dbReference>
<dbReference type="SUPFAM" id="SSF46785">
    <property type="entry name" value="Winged helix' DNA-binding domain"/>
    <property type="match status" value="1"/>
</dbReference>
<organism evidence="1 2">
    <name type="scientific">Candidatus Lokiarchaeum ossiferum</name>
    <dbReference type="NCBI Taxonomy" id="2951803"/>
    <lineage>
        <taxon>Archaea</taxon>
        <taxon>Promethearchaeati</taxon>
        <taxon>Promethearchaeota</taxon>
        <taxon>Promethearchaeia</taxon>
        <taxon>Promethearchaeales</taxon>
        <taxon>Promethearchaeaceae</taxon>
        <taxon>Candidatus Lokiarchaeum</taxon>
    </lineage>
</organism>
<dbReference type="Gene3D" id="1.10.10.10">
    <property type="entry name" value="Winged helix-like DNA-binding domain superfamily/Winged helix DNA-binding domain"/>
    <property type="match status" value="1"/>
</dbReference>
<keyword evidence="2" id="KW-1185">Reference proteome</keyword>
<sequence length="375" mass="44804">MDSNKKKNDQLSYEIIEKRIANFYFEYGHELAINPKMNVIYFYLLLKRRLTQRELVFLTHYSPSLISKNLQEMQRSGLVSKESIRKTNSYNYYLNINQFSFNYSSHYSNEPILCDLELINKKLQPLIKEARPGSALLSFRINEILLLRNHPEIIGIQEQIESIYQSKSEFVKNEVMGEKPIEFDPIVEQLESQVISILMKSDSLLIKNKKSFSNIFAYFYTRKILTQKKIQELSGYSIGKISEALKYLIEVLNVRIIQPSTNSHPRLRYYILDFIQYTELHSEISLLHTLDRYFPDFKQLFQILTETSWVDSQDRRFAQLYTFLHRYLLPKFEHYEFQKQKYLSSLENFYQYCVLNQLDLQRVTFDLESKAQYVS</sequence>
<dbReference type="InterPro" id="IPR036390">
    <property type="entry name" value="WH_DNA-bd_sf"/>
</dbReference>
<accession>A0ABY6HWQ5</accession>
<evidence type="ECO:0000313" key="2">
    <source>
        <dbReference type="Proteomes" id="UP001208689"/>
    </source>
</evidence>
<protein>
    <recommendedName>
        <fullName evidence="3">HTH arsR-type domain-containing protein</fullName>
    </recommendedName>
</protein>
<evidence type="ECO:0008006" key="3">
    <source>
        <dbReference type="Google" id="ProtNLM"/>
    </source>
</evidence>
<gene>
    <name evidence="1" type="ORF">NEF87_004096</name>
</gene>
<dbReference type="EMBL" id="CP104013">
    <property type="protein sequence ID" value="UYP47811.1"/>
    <property type="molecule type" value="Genomic_DNA"/>
</dbReference>
<dbReference type="InterPro" id="IPR036388">
    <property type="entry name" value="WH-like_DNA-bd_sf"/>
</dbReference>
<proteinExistence type="predicted"/>
<evidence type="ECO:0000313" key="1">
    <source>
        <dbReference type="EMBL" id="UYP47811.1"/>
    </source>
</evidence>